<name>A0A438DNQ0_VITVI</name>
<dbReference type="PROSITE" id="PS50066">
    <property type="entry name" value="MADS_BOX_2"/>
    <property type="match status" value="1"/>
</dbReference>
<feature type="domain" description="MADS-box" evidence="7">
    <location>
        <begin position="7"/>
        <end position="67"/>
    </location>
</feature>
<reference evidence="8 10" key="1">
    <citation type="journal article" date="2018" name="PLoS Genet.">
        <title>Population sequencing reveals clonal diversity and ancestral inbreeding in the grapevine cultivar Chardonnay.</title>
        <authorList>
            <person name="Roach M.J."/>
            <person name="Johnson D.L."/>
            <person name="Bohlmann J."/>
            <person name="van Vuuren H.J."/>
            <person name="Jones S.J."/>
            <person name="Pretorius I.S."/>
            <person name="Schmidt S.A."/>
            <person name="Borneman A.R."/>
        </authorList>
    </citation>
    <scope>NUCLEOTIDE SEQUENCE [LARGE SCALE GENOMIC DNA]</scope>
    <source>
        <strain evidence="10">cv. Chardonnay</strain>
        <strain evidence="8">I10V1</strain>
        <tissue evidence="8">Leaf</tissue>
    </source>
</reference>
<dbReference type="FunFam" id="3.40.1810.10:FF:000006">
    <property type="entry name" value="Agamous-like MADS-box protein AGL62"/>
    <property type="match status" value="1"/>
</dbReference>
<dbReference type="GO" id="GO:0005634">
    <property type="term" value="C:nucleus"/>
    <property type="evidence" value="ECO:0007669"/>
    <property type="project" value="UniProtKB-SubCell"/>
</dbReference>
<dbReference type="SMART" id="SM00432">
    <property type="entry name" value="MADS"/>
    <property type="match status" value="1"/>
</dbReference>
<dbReference type="InterPro" id="IPR033896">
    <property type="entry name" value="MEF2-like_N"/>
</dbReference>
<dbReference type="PRINTS" id="PR00404">
    <property type="entry name" value="MADSDOMAIN"/>
</dbReference>
<evidence type="ECO:0000313" key="10">
    <source>
        <dbReference type="Proteomes" id="UP000288805"/>
    </source>
</evidence>
<dbReference type="EMBL" id="QGNW01000122">
    <property type="protein sequence ID" value="RVW94341.1"/>
    <property type="molecule type" value="Genomic_DNA"/>
</dbReference>
<evidence type="ECO:0000256" key="1">
    <source>
        <dbReference type="ARBA" id="ARBA00004123"/>
    </source>
</evidence>
<dbReference type="Gene3D" id="6.10.140.920">
    <property type="match status" value="1"/>
</dbReference>
<dbReference type="PANTHER" id="PTHR11945">
    <property type="entry name" value="MADS BOX PROTEIN"/>
    <property type="match status" value="1"/>
</dbReference>
<dbReference type="GO" id="GO:0046983">
    <property type="term" value="F:protein dimerization activity"/>
    <property type="evidence" value="ECO:0007669"/>
    <property type="project" value="InterPro"/>
</dbReference>
<evidence type="ECO:0000256" key="6">
    <source>
        <dbReference type="SAM" id="Coils"/>
    </source>
</evidence>
<dbReference type="CDD" id="cd00265">
    <property type="entry name" value="MADS_MEF2_like"/>
    <property type="match status" value="1"/>
</dbReference>
<comment type="subcellular location">
    <subcellularLocation>
        <location evidence="1">Nucleus</location>
    </subcellularLocation>
</comment>
<comment type="caution">
    <text evidence="8">The sequence shown here is derived from an EMBL/GenBank/DDBJ whole genome shotgun (WGS) entry which is preliminary data.</text>
</comment>
<organism evidence="8 10">
    <name type="scientific">Vitis vinifera</name>
    <name type="common">Grape</name>
    <dbReference type="NCBI Taxonomy" id="29760"/>
    <lineage>
        <taxon>Eukaryota</taxon>
        <taxon>Viridiplantae</taxon>
        <taxon>Streptophyta</taxon>
        <taxon>Embryophyta</taxon>
        <taxon>Tracheophyta</taxon>
        <taxon>Spermatophyta</taxon>
        <taxon>Magnoliopsida</taxon>
        <taxon>eudicotyledons</taxon>
        <taxon>Gunneridae</taxon>
        <taxon>Pentapetalae</taxon>
        <taxon>rosids</taxon>
        <taxon>Vitales</taxon>
        <taxon>Vitaceae</taxon>
        <taxon>Viteae</taxon>
        <taxon>Vitis</taxon>
    </lineage>
</organism>
<evidence type="ECO:0000256" key="4">
    <source>
        <dbReference type="ARBA" id="ARBA00023163"/>
    </source>
</evidence>
<evidence type="ECO:0000313" key="8">
    <source>
        <dbReference type="EMBL" id="RVW37044.1"/>
    </source>
</evidence>
<dbReference type="InterPro" id="IPR002100">
    <property type="entry name" value="TF_MADSbox"/>
</dbReference>
<sequence>MEKKQTKGRQKIEMKRIPNEEDRLITFSKRRSGIYKKASELSTLCGAEVGVLVFSPAGKAFSFGQPSIEKITNKVLYENPPPNDNTLNLVEAHRRFRLNELHQKYSELLSKMEVAKEQEKILRKKVPNRSKGWWEEPISELSMHELEQMAIKIQMLHKHVQHRANELWTRASSSSLPFSVVNQTPSTNPFSMTEVEQKY</sequence>
<protein>
    <submittedName>
        <fullName evidence="8">Agamous-like MADS-box protein AGL62</fullName>
    </submittedName>
</protein>
<dbReference type="SUPFAM" id="SSF55455">
    <property type="entry name" value="SRF-like"/>
    <property type="match status" value="1"/>
</dbReference>
<dbReference type="PANTHER" id="PTHR11945:SF725">
    <property type="entry name" value="AGAMOUS-LIKE 58-RELATED"/>
    <property type="match status" value="1"/>
</dbReference>
<keyword evidence="4" id="KW-0804">Transcription</keyword>
<dbReference type="GO" id="GO:0000977">
    <property type="term" value="F:RNA polymerase II transcription regulatory region sequence-specific DNA binding"/>
    <property type="evidence" value="ECO:0007669"/>
    <property type="project" value="InterPro"/>
</dbReference>
<keyword evidence="5" id="KW-0539">Nucleus</keyword>
<dbReference type="SMR" id="A0A438DNQ0"/>
<feature type="coiled-coil region" evidence="6">
    <location>
        <begin position="98"/>
        <end position="125"/>
    </location>
</feature>
<keyword evidence="6" id="KW-0175">Coiled coil</keyword>
<evidence type="ECO:0000256" key="2">
    <source>
        <dbReference type="ARBA" id="ARBA00023015"/>
    </source>
</evidence>
<evidence type="ECO:0000256" key="3">
    <source>
        <dbReference type="ARBA" id="ARBA00023125"/>
    </source>
</evidence>
<evidence type="ECO:0000256" key="5">
    <source>
        <dbReference type="ARBA" id="ARBA00023242"/>
    </source>
</evidence>
<dbReference type="AlphaFoldDB" id="A0A438DNQ0"/>
<dbReference type="EMBL" id="QGNW01001549">
    <property type="protein sequence ID" value="RVW37044.1"/>
    <property type="molecule type" value="Genomic_DNA"/>
</dbReference>
<evidence type="ECO:0000259" key="7">
    <source>
        <dbReference type="PROSITE" id="PS50066"/>
    </source>
</evidence>
<dbReference type="Gene3D" id="3.40.1810.10">
    <property type="entry name" value="Transcription factor, MADS-box"/>
    <property type="match status" value="1"/>
</dbReference>
<dbReference type="InterPro" id="IPR036879">
    <property type="entry name" value="TF_MADSbox_sf"/>
</dbReference>
<accession>A0A438DNQ0</accession>
<dbReference type="OrthoDB" id="1898716at2759"/>
<dbReference type="Gramene" id="Vitis19g01409.t01">
    <property type="protein sequence ID" value="Vitis19g01409.t01.CDS"/>
    <property type="gene ID" value="Vitis19g01409"/>
</dbReference>
<gene>
    <name evidence="8" type="primary">AGL62_3</name>
    <name evidence="9" type="synonym">AGL62_11</name>
    <name evidence="9" type="ORF">CK203_037880</name>
    <name evidence="8" type="ORF">CK203_100020</name>
</gene>
<proteinExistence type="predicted"/>
<dbReference type="Pfam" id="PF00319">
    <property type="entry name" value="SRF-TF"/>
    <property type="match status" value="1"/>
</dbReference>
<evidence type="ECO:0000313" key="9">
    <source>
        <dbReference type="EMBL" id="RVW94341.1"/>
    </source>
</evidence>
<keyword evidence="2" id="KW-0805">Transcription regulation</keyword>
<dbReference type="Proteomes" id="UP000288805">
    <property type="component" value="Unassembled WGS sequence"/>
</dbReference>
<dbReference type="KEGG" id="vvi:100268004"/>
<dbReference type="GO" id="GO:0045944">
    <property type="term" value="P:positive regulation of transcription by RNA polymerase II"/>
    <property type="evidence" value="ECO:0007669"/>
    <property type="project" value="InterPro"/>
</dbReference>
<keyword evidence="3" id="KW-0238">DNA-binding</keyword>